<reference evidence="6 7" key="1">
    <citation type="submission" date="2019-01" db="EMBL/GenBank/DDBJ databases">
        <authorList>
            <person name="Sayadi A."/>
        </authorList>
    </citation>
    <scope>NUCLEOTIDE SEQUENCE [LARGE SCALE GENOMIC DNA]</scope>
</reference>
<feature type="short sequence motif" description="GXGXXG" evidence="4">
    <location>
        <begin position="198"/>
        <end position="203"/>
    </location>
</feature>
<feature type="active site" description="Nucleophile" evidence="4">
    <location>
        <position position="232"/>
    </location>
</feature>
<dbReference type="SUPFAM" id="SSF52151">
    <property type="entry name" value="FabD/lysophospholipase-like"/>
    <property type="match status" value="1"/>
</dbReference>
<dbReference type="OrthoDB" id="630895at2759"/>
<evidence type="ECO:0000259" key="5">
    <source>
        <dbReference type="PROSITE" id="PS51635"/>
    </source>
</evidence>
<dbReference type="PANTHER" id="PTHR24185">
    <property type="entry name" value="CALCIUM-INDEPENDENT PHOSPHOLIPASE A2-GAMMA"/>
    <property type="match status" value="1"/>
</dbReference>
<feature type="short sequence motif" description="DGA/G" evidence="4">
    <location>
        <begin position="375"/>
        <end position="377"/>
    </location>
</feature>
<evidence type="ECO:0000256" key="3">
    <source>
        <dbReference type="ARBA" id="ARBA00023098"/>
    </source>
</evidence>
<dbReference type="InterPro" id="IPR002641">
    <property type="entry name" value="PNPLA_dom"/>
</dbReference>
<evidence type="ECO:0000256" key="4">
    <source>
        <dbReference type="PROSITE-ProRule" id="PRU01161"/>
    </source>
</evidence>
<dbReference type="GO" id="GO:0047499">
    <property type="term" value="F:calcium-independent phospholipase A2 activity"/>
    <property type="evidence" value="ECO:0007669"/>
    <property type="project" value="TreeGrafter"/>
</dbReference>
<name>A0A653BN51_CALMS</name>
<keyword evidence="7" id="KW-1185">Reference proteome</keyword>
<dbReference type="InterPro" id="IPR045217">
    <property type="entry name" value="PNPLA8-like"/>
</dbReference>
<feature type="short sequence motif" description="GXSXG" evidence="4">
    <location>
        <begin position="230"/>
        <end position="234"/>
    </location>
</feature>
<organism evidence="6 7">
    <name type="scientific">Callosobruchus maculatus</name>
    <name type="common">Southern cowpea weevil</name>
    <name type="synonym">Pulse bruchid</name>
    <dbReference type="NCBI Taxonomy" id="64391"/>
    <lineage>
        <taxon>Eukaryota</taxon>
        <taxon>Metazoa</taxon>
        <taxon>Ecdysozoa</taxon>
        <taxon>Arthropoda</taxon>
        <taxon>Hexapoda</taxon>
        <taxon>Insecta</taxon>
        <taxon>Pterygota</taxon>
        <taxon>Neoptera</taxon>
        <taxon>Endopterygota</taxon>
        <taxon>Coleoptera</taxon>
        <taxon>Polyphaga</taxon>
        <taxon>Cucujiformia</taxon>
        <taxon>Chrysomeloidea</taxon>
        <taxon>Chrysomelidae</taxon>
        <taxon>Bruchinae</taxon>
        <taxon>Bruchini</taxon>
        <taxon>Callosobruchus</taxon>
    </lineage>
</organism>
<feature type="active site" description="Proton acceptor" evidence="4">
    <location>
        <position position="375"/>
    </location>
</feature>
<dbReference type="PROSITE" id="PS51635">
    <property type="entry name" value="PNPLA"/>
    <property type="match status" value="1"/>
</dbReference>
<dbReference type="PANTHER" id="PTHR24185:SF1">
    <property type="entry name" value="CALCIUM-INDEPENDENT PHOSPHOLIPASE A2-GAMMA"/>
    <property type="match status" value="1"/>
</dbReference>
<sequence>MSYNQWKLLNNLKDTITKFTSDKTVIQNFTRDFLELIQKGPPSLYRNQVLKYFENIGVLKNIALEERQEETVLPAVKSEAKSKVVPKETSRGAATWKKNAGVSETCISTRTDQILHSIEIAVSDDLALSLTEQLLSHIRKYPEVRSKAVKIGAVRLFLKLRSNTKNTALLEAIREALAILGYADPVPKSGIRILSIDGGGIRGLLVLEMLMKLEELTGQRINQLFDFICGVSTGALLSYAIAAHRRPLDEIATIYETMSREVFKQSSWRGTGSLVWSHSYYDTMLWEKRLKEYLGTITLSQTARDPQCPKICTVSAVVNQTRLSAFLFRNYSIPWKFQSQYQGCCDCEVWQAARASAAAPTYFEEFKLGNLLHQDGGILVNNPTAIAVHEAKLLWPDTPIQCVVSFGTGRSVSSPIEPIVLPEGEGITASATTSWANKFFTILDSATDTEAVHIILNDLLPGNVYYRFNPYLTEVISMVEIDPKKIEQLRRDAIMYLRRNEDKFQEVAKNLMQNKSLLRKTTDYIKVQRVKYGI</sequence>
<evidence type="ECO:0000256" key="2">
    <source>
        <dbReference type="ARBA" id="ARBA00022963"/>
    </source>
</evidence>
<proteinExistence type="predicted"/>
<gene>
    <name evidence="6" type="ORF">CALMAC_LOCUS2387</name>
</gene>
<dbReference type="Gene3D" id="3.40.1090.10">
    <property type="entry name" value="Cytosolic phospholipase A2 catalytic domain"/>
    <property type="match status" value="1"/>
</dbReference>
<dbReference type="InterPro" id="IPR016035">
    <property type="entry name" value="Acyl_Trfase/lysoPLipase"/>
</dbReference>
<feature type="domain" description="PNPLA" evidence="5">
    <location>
        <begin position="194"/>
        <end position="388"/>
    </location>
</feature>
<dbReference type="CDD" id="cd07211">
    <property type="entry name" value="Pat_PNPLA8"/>
    <property type="match status" value="1"/>
</dbReference>
<keyword evidence="1 4" id="KW-0378">Hydrolase</keyword>
<evidence type="ECO:0000313" key="6">
    <source>
        <dbReference type="EMBL" id="VEN36992.1"/>
    </source>
</evidence>
<dbReference type="GO" id="GO:0016020">
    <property type="term" value="C:membrane"/>
    <property type="evidence" value="ECO:0007669"/>
    <property type="project" value="TreeGrafter"/>
</dbReference>
<keyword evidence="2 4" id="KW-0442">Lipid degradation</keyword>
<dbReference type="GO" id="GO:0016042">
    <property type="term" value="P:lipid catabolic process"/>
    <property type="evidence" value="ECO:0007669"/>
    <property type="project" value="UniProtKB-UniRule"/>
</dbReference>
<keyword evidence="3 4" id="KW-0443">Lipid metabolism</keyword>
<dbReference type="EMBL" id="CAACVG010002866">
    <property type="protein sequence ID" value="VEN36992.1"/>
    <property type="molecule type" value="Genomic_DNA"/>
</dbReference>
<evidence type="ECO:0000256" key="1">
    <source>
        <dbReference type="ARBA" id="ARBA00022801"/>
    </source>
</evidence>
<protein>
    <recommendedName>
        <fullName evidence="5">PNPLA domain-containing protein</fullName>
    </recommendedName>
</protein>
<accession>A0A653BN51</accession>
<dbReference type="AlphaFoldDB" id="A0A653BN51"/>
<dbReference type="Pfam" id="PF01734">
    <property type="entry name" value="Patatin"/>
    <property type="match status" value="1"/>
</dbReference>
<evidence type="ECO:0000313" key="7">
    <source>
        <dbReference type="Proteomes" id="UP000410492"/>
    </source>
</evidence>
<dbReference type="Proteomes" id="UP000410492">
    <property type="component" value="Unassembled WGS sequence"/>
</dbReference>
<dbReference type="GO" id="GO:0019369">
    <property type="term" value="P:arachidonate metabolic process"/>
    <property type="evidence" value="ECO:0007669"/>
    <property type="project" value="TreeGrafter"/>
</dbReference>